<feature type="domain" description="HTH tetR-type" evidence="5">
    <location>
        <begin position="1"/>
        <end position="55"/>
    </location>
</feature>
<dbReference type="PANTHER" id="PTHR30055:SF234">
    <property type="entry name" value="HTH-TYPE TRANSCRIPTIONAL REGULATOR BETI"/>
    <property type="match status" value="1"/>
</dbReference>
<organism evidence="6 7">
    <name type="scientific">Nocardioides lentus</name>
    <dbReference type="NCBI Taxonomy" id="338077"/>
    <lineage>
        <taxon>Bacteria</taxon>
        <taxon>Bacillati</taxon>
        <taxon>Actinomycetota</taxon>
        <taxon>Actinomycetes</taxon>
        <taxon>Propionibacteriales</taxon>
        <taxon>Nocardioidaceae</taxon>
        <taxon>Nocardioides</taxon>
    </lineage>
</organism>
<feature type="DNA-binding region" description="H-T-H motif" evidence="4">
    <location>
        <begin position="18"/>
        <end position="37"/>
    </location>
</feature>
<dbReference type="PRINTS" id="PR00455">
    <property type="entry name" value="HTHTETR"/>
</dbReference>
<dbReference type="Pfam" id="PF17932">
    <property type="entry name" value="TetR_C_24"/>
    <property type="match status" value="1"/>
</dbReference>
<dbReference type="InterPro" id="IPR041490">
    <property type="entry name" value="KstR2_TetR_C"/>
</dbReference>
<dbReference type="SUPFAM" id="SSF46689">
    <property type="entry name" value="Homeodomain-like"/>
    <property type="match status" value="1"/>
</dbReference>
<dbReference type="EMBL" id="BAAAMY010000014">
    <property type="protein sequence ID" value="GAA1931375.1"/>
    <property type="molecule type" value="Genomic_DNA"/>
</dbReference>
<evidence type="ECO:0000313" key="7">
    <source>
        <dbReference type="Proteomes" id="UP001501612"/>
    </source>
</evidence>
<evidence type="ECO:0000256" key="4">
    <source>
        <dbReference type="PROSITE-ProRule" id="PRU00335"/>
    </source>
</evidence>
<dbReference type="InterPro" id="IPR001647">
    <property type="entry name" value="HTH_TetR"/>
</dbReference>
<dbReference type="InterPro" id="IPR009057">
    <property type="entry name" value="Homeodomain-like_sf"/>
</dbReference>
<evidence type="ECO:0000256" key="2">
    <source>
        <dbReference type="ARBA" id="ARBA00023125"/>
    </source>
</evidence>
<dbReference type="SUPFAM" id="SSF48498">
    <property type="entry name" value="Tetracyclin repressor-like, C-terminal domain"/>
    <property type="match status" value="1"/>
</dbReference>
<dbReference type="InterPro" id="IPR050109">
    <property type="entry name" value="HTH-type_TetR-like_transc_reg"/>
</dbReference>
<evidence type="ECO:0000256" key="1">
    <source>
        <dbReference type="ARBA" id="ARBA00023015"/>
    </source>
</evidence>
<sequence length="181" mass="19612">MLARSVELFNTHGYDATSMSDLAAHLGLTKSAIYHHVPSKEALLRAALDEALDGLGSAIDEVAGPDRSAEQRLRAAVEASVRVLVARQPAVTLLLRVRGNSPVEQAALARRRELDQRLTALVREAVEEGALRDDLEPELVSRLLFGTVNSLVEWYRPGGPVSPDDLAAALTTLVFDGLVRR</sequence>
<protein>
    <submittedName>
        <fullName evidence="6">TetR/AcrR family transcriptional regulator</fullName>
    </submittedName>
</protein>
<evidence type="ECO:0000256" key="3">
    <source>
        <dbReference type="ARBA" id="ARBA00023163"/>
    </source>
</evidence>
<proteinExistence type="predicted"/>
<evidence type="ECO:0000313" key="6">
    <source>
        <dbReference type="EMBL" id="GAA1931375.1"/>
    </source>
</evidence>
<gene>
    <name evidence="6" type="ORF">GCM10009737_36680</name>
</gene>
<keyword evidence="7" id="KW-1185">Reference proteome</keyword>
<keyword evidence="3" id="KW-0804">Transcription</keyword>
<dbReference type="Gene3D" id="1.10.357.10">
    <property type="entry name" value="Tetracycline Repressor, domain 2"/>
    <property type="match status" value="1"/>
</dbReference>
<comment type="caution">
    <text evidence="6">The sequence shown here is derived from an EMBL/GenBank/DDBJ whole genome shotgun (WGS) entry which is preliminary data.</text>
</comment>
<dbReference type="Gene3D" id="1.10.10.60">
    <property type="entry name" value="Homeodomain-like"/>
    <property type="match status" value="1"/>
</dbReference>
<accession>A0ABP5B4Y8</accession>
<keyword evidence="2 4" id="KW-0238">DNA-binding</keyword>
<dbReference type="Pfam" id="PF00440">
    <property type="entry name" value="TetR_N"/>
    <property type="match status" value="1"/>
</dbReference>
<name>A0ABP5B4Y8_9ACTN</name>
<evidence type="ECO:0000259" key="5">
    <source>
        <dbReference type="PROSITE" id="PS50977"/>
    </source>
</evidence>
<dbReference type="Proteomes" id="UP001501612">
    <property type="component" value="Unassembled WGS sequence"/>
</dbReference>
<dbReference type="PANTHER" id="PTHR30055">
    <property type="entry name" value="HTH-TYPE TRANSCRIPTIONAL REGULATOR RUTR"/>
    <property type="match status" value="1"/>
</dbReference>
<dbReference type="InterPro" id="IPR036271">
    <property type="entry name" value="Tet_transcr_reg_TetR-rel_C_sf"/>
</dbReference>
<keyword evidence="1" id="KW-0805">Transcription regulation</keyword>
<reference evidence="7" key="1">
    <citation type="journal article" date="2019" name="Int. J. Syst. Evol. Microbiol.">
        <title>The Global Catalogue of Microorganisms (GCM) 10K type strain sequencing project: providing services to taxonomists for standard genome sequencing and annotation.</title>
        <authorList>
            <consortium name="The Broad Institute Genomics Platform"/>
            <consortium name="The Broad Institute Genome Sequencing Center for Infectious Disease"/>
            <person name="Wu L."/>
            <person name="Ma J."/>
        </authorList>
    </citation>
    <scope>NUCLEOTIDE SEQUENCE [LARGE SCALE GENOMIC DNA]</scope>
    <source>
        <strain evidence="7">JCM 14046</strain>
    </source>
</reference>
<dbReference type="PROSITE" id="PS50977">
    <property type="entry name" value="HTH_TETR_2"/>
    <property type="match status" value="1"/>
</dbReference>